<dbReference type="PANTHER" id="PTHR46960:SF1">
    <property type="entry name" value="E3 UBIQUITIN-PROTEIN LIGASE KEG"/>
    <property type="match status" value="1"/>
</dbReference>
<proteinExistence type="predicted"/>
<accession>A0A9D5BSD4</accession>
<gene>
    <name evidence="1" type="ORF">J5N97_000443</name>
</gene>
<comment type="caution">
    <text evidence="1">The sequence shown here is derived from an EMBL/GenBank/DDBJ whole genome shotgun (WGS) entry which is preliminary data.</text>
</comment>
<dbReference type="GO" id="GO:0005769">
    <property type="term" value="C:early endosome"/>
    <property type="evidence" value="ECO:0007669"/>
    <property type="project" value="TreeGrafter"/>
</dbReference>
<dbReference type="GO" id="GO:0009788">
    <property type="term" value="P:negative regulation of abscisic acid-activated signaling pathway"/>
    <property type="evidence" value="ECO:0007669"/>
    <property type="project" value="TreeGrafter"/>
</dbReference>
<dbReference type="EMBL" id="JAGGNH010000152">
    <property type="protein sequence ID" value="KAJ0959843.1"/>
    <property type="molecule type" value="Genomic_DNA"/>
</dbReference>
<sequence length="109" mass="12103">DEDGHNTFHIAADAAKMIRENLKWIVVMLQYPYPDIEILMEFSVVGFPGSFQRLERADPAEMERFEEFKEPGDCVRIKPLSTTAAIHGLTGILLELPGSIGIVATPSTT</sequence>
<feature type="non-terminal residue" evidence="1">
    <location>
        <position position="1"/>
    </location>
</feature>
<reference evidence="1 2" key="1">
    <citation type="journal article" date="2022" name="Hortic Res">
        <title>The genome of Dioscorea zingiberensis sheds light on the biosynthesis, origin and evolution of the medicinally important diosgenin saponins.</title>
        <authorList>
            <person name="Li Y."/>
            <person name="Tan C."/>
            <person name="Li Z."/>
            <person name="Guo J."/>
            <person name="Li S."/>
            <person name="Chen X."/>
            <person name="Wang C."/>
            <person name="Dai X."/>
            <person name="Yang H."/>
            <person name="Song W."/>
            <person name="Hou L."/>
            <person name="Xu J."/>
            <person name="Tong Z."/>
            <person name="Xu A."/>
            <person name="Yuan X."/>
            <person name="Wang W."/>
            <person name="Yang Q."/>
            <person name="Chen L."/>
            <person name="Sun Z."/>
            <person name="Wang K."/>
            <person name="Pan B."/>
            <person name="Chen J."/>
            <person name="Bao Y."/>
            <person name="Liu F."/>
            <person name="Qi X."/>
            <person name="Gang D.R."/>
            <person name="Wen J."/>
            <person name="Li J."/>
        </authorList>
    </citation>
    <scope>NUCLEOTIDE SEQUENCE [LARGE SCALE GENOMIC DNA]</scope>
    <source>
        <strain evidence="1">Dzin_1.0</strain>
    </source>
</reference>
<dbReference type="PANTHER" id="PTHR46960">
    <property type="entry name" value="E3 UBIQUITIN-PROTEIN LIGASE KEG"/>
    <property type="match status" value="1"/>
</dbReference>
<name>A0A9D5BSD4_9LILI</name>
<evidence type="ECO:0000313" key="1">
    <source>
        <dbReference type="EMBL" id="KAJ0959843.1"/>
    </source>
</evidence>
<protein>
    <submittedName>
        <fullName evidence="1">Uncharacterized protein</fullName>
    </submittedName>
</protein>
<dbReference type="GO" id="GO:0005802">
    <property type="term" value="C:trans-Golgi network"/>
    <property type="evidence" value="ECO:0007669"/>
    <property type="project" value="TreeGrafter"/>
</dbReference>
<dbReference type="AlphaFoldDB" id="A0A9D5BSD4"/>
<keyword evidence="2" id="KW-1185">Reference proteome</keyword>
<dbReference type="GO" id="GO:0006952">
    <property type="term" value="P:defense response"/>
    <property type="evidence" value="ECO:0007669"/>
    <property type="project" value="InterPro"/>
</dbReference>
<dbReference type="Proteomes" id="UP001085076">
    <property type="component" value="Unassembled WGS sequence"/>
</dbReference>
<evidence type="ECO:0000313" key="2">
    <source>
        <dbReference type="Proteomes" id="UP001085076"/>
    </source>
</evidence>
<dbReference type="GO" id="GO:0009738">
    <property type="term" value="P:abscisic acid-activated signaling pathway"/>
    <property type="evidence" value="ECO:0007669"/>
    <property type="project" value="InterPro"/>
</dbReference>
<dbReference type="GO" id="GO:0016567">
    <property type="term" value="P:protein ubiquitination"/>
    <property type="evidence" value="ECO:0007669"/>
    <property type="project" value="InterPro"/>
</dbReference>
<dbReference type="GO" id="GO:0045324">
    <property type="term" value="P:late endosome to vacuole transport"/>
    <property type="evidence" value="ECO:0007669"/>
    <property type="project" value="TreeGrafter"/>
</dbReference>
<dbReference type="InterPro" id="IPR044584">
    <property type="entry name" value="KEG"/>
</dbReference>
<dbReference type="OrthoDB" id="264520at2759"/>
<organism evidence="1 2">
    <name type="scientific">Dioscorea zingiberensis</name>
    <dbReference type="NCBI Taxonomy" id="325984"/>
    <lineage>
        <taxon>Eukaryota</taxon>
        <taxon>Viridiplantae</taxon>
        <taxon>Streptophyta</taxon>
        <taxon>Embryophyta</taxon>
        <taxon>Tracheophyta</taxon>
        <taxon>Spermatophyta</taxon>
        <taxon>Magnoliopsida</taxon>
        <taxon>Liliopsida</taxon>
        <taxon>Dioscoreales</taxon>
        <taxon>Dioscoreaceae</taxon>
        <taxon>Dioscorea</taxon>
    </lineage>
</organism>
<dbReference type="GO" id="GO:0004842">
    <property type="term" value="F:ubiquitin-protein transferase activity"/>
    <property type="evidence" value="ECO:0007669"/>
    <property type="project" value="InterPro"/>
</dbReference>